<dbReference type="Gene3D" id="3.90.550.10">
    <property type="entry name" value="Spore Coat Polysaccharide Biosynthesis Protein SpsA, Chain A"/>
    <property type="match status" value="1"/>
</dbReference>
<feature type="transmembrane region" description="Helical" evidence="4">
    <location>
        <begin position="710"/>
        <end position="730"/>
    </location>
</feature>
<evidence type="ECO:0000256" key="2">
    <source>
        <dbReference type="ARBA" id="ARBA00022676"/>
    </source>
</evidence>
<feature type="transmembrane region" description="Helical" evidence="4">
    <location>
        <begin position="604"/>
        <end position="628"/>
    </location>
</feature>
<evidence type="ECO:0000256" key="1">
    <source>
        <dbReference type="ARBA" id="ARBA00006739"/>
    </source>
</evidence>
<name>A0A1Q9LHQ0_9PSEU</name>
<proteinExistence type="inferred from homology"/>
<feature type="transmembrane region" description="Helical" evidence="4">
    <location>
        <begin position="352"/>
        <end position="373"/>
    </location>
</feature>
<keyword evidence="4" id="KW-0472">Membrane</keyword>
<evidence type="ECO:0000256" key="4">
    <source>
        <dbReference type="SAM" id="Phobius"/>
    </source>
</evidence>
<organism evidence="5 6">
    <name type="scientific">Actinokineospora bangkokensis</name>
    <dbReference type="NCBI Taxonomy" id="1193682"/>
    <lineage>
        <taxon>Bacteria</taxon>
        <taxon>Bacillati</taxon>
        <taxon>Actinomycetota</taxon>
        <taxon>Actinomycetes</taxon>
        <taxon>Pseudonocardiales</taxon>
        <taxon>Pseudonocardiaceae</taxon>
        <taxon>Actinokineospora</taxon>
    </lineage>
</organism>
<protein>
    <recommendedName>
        <fullName evidence="7">Glycosyltransferase 2-like domain-containing protein</fullName>
    </recommendedName>
</protein>
<dbReference type="Proteomes" id="UP000186040">
    <property type="component" value="Unassembled WGS sequence"/>
</dbReference>
<feature type="transmembrane region" description="Helical" evidence="4">
    <location>
        <begin position="513"/>
        <end position="532"/>
    </location>
</feature>
<feature type="transmembrane region" description="Helical" evidence="4">
    <location>
        <begin position="742"/>
        <end position="763"/>
    </location>
</feature>
<dbReference type="GO" id="GO:0016757">
    <property type="term" value="F:glycosyltransferase activity"/>
    <property type="evidence" value="ECO:0007669"/>
    <property type="project" value="UniProtKB-KW"/>
</dbReference>
<feature type="transmembrane region" description="Helical" evidence="4">
    <location>
        <begin position="681"/>
        <end position="698"/>
    </location>
</feature>
<keyword evidence="4" id="KW-0812">Transmembrane</keyword>
<comment type="caution">
    <text evidence="5">The sequence shown here is derived from an EMBL/GenBank/DDBJ whole genome shotgun (WGS) entry which is preliminary data.</text>
</comment>
<feature type="transmembrane region" description="Helical" evidence="4">
    <location>
        <begin position="488"/>
        <end position="507"/>
    </location>
</feature>
<keyword evidence="2" id="KW-0328">Glycosyltransferase</keyword>
<gene>
    <name evidence="5" type="ORF">BJP25_25645</name>
</gene>
<dbReference type="PANTHER" id="PTHR43630:SF1">
    <property type="entry name" value="POLY-BETA-1,6-N-ACETYL-D-GLUCOSAMINE SYNTHASE"/>
    <property type="match status" value="1"/>
</dbReference>
<evidence type="ECO:0000313" key="6">
    <source>
        <dbReference type="Proteomes" id="UP000186040"/>
    </source>
</evidence>
<keyword evidence="3" id="KW-0808">Transferase</keyword>
<keyword evidence="6" id="KW-1185">Reference proteome</keyword>
<evidence type="ECO:0008006" key="7">
    <source>
        <dbReference type="Google" id="ProtNLM"/>
    </source>
</evidence>
<dbReference type="STRING" id="1193682.BJP25_25645"/>
<reference evidence="5 6" key="1">
    <citation type="submission" date="2016-10" db="EMBL/GenBank/DDBJ databases">
        <title>The Draft Genome Sequence of Actinokineospora bangkokensis 44EHWT reveals the biosynthetic pathway of antifungal compounds Thailandins with unusual extender unit butylmalonyl-CoA.</title>
        <authorList>
            <person name="Greule A."/>
            <person name="Intra B."/>
            <person name="Flemming S."/>
            <person name="Rommel M.G."/>
            <person name="Panbangred W."/>
            <person name="Bechthold A."/>
        </authorList>
    </citation>
    <scope>NUCLEOTIDE SEQUENCE [LARGE SCALE GENOMIC DNA]</scope>
    <source>
        <strain evidence="5 6">44EHW</strain>
    </source>
</reference>
<sequence length="945" mass="97732">MLALLVVGIGPLVNALLGVLRRDRERGSLAGVRRPRAGARHGDVAVVITAHDAEADIADAIASATRMVAAEDVYVVSDDSTDRTAALARDLGVNVVETAKPLGRAAAATTALDGFHLVDEYDYALLLDVDHRPHPAYLDRTLPMFDDPEVVAIAGFARTDWTTARRTPFGALLTAFRARANALTQALLTIIRTRPNGEAARLLPSPARMFRTSVLTDLDLAPEGLATADFDVSNQVYRKGLGRIVVVRGAVVSTRDPDTLVGYVRQVWQWSVGFWQAVRRNGLRRGPQVLGLGWFAVESAVTSVVLVALPFLVGFGLQSVWSVLLGVWVPDLLLTALVAARHRQPRFLAPALFLPFVRLLDAVLFLAALPHAFVERAARSPWLSPARTAAPEPAGKPWWRWWPVPVVGWVAAAAAAAGLAHRVSGTAAALPATATEPGLVDAVFGRVAGFGGDVPEGLAPATAQFAGFGSLASSFDRHASVLTGVRELSVVCAVVIALGLLVATAVLRLHPLAAALATAAVALCPPALVVLAGSGAGPLAAAWLAVAAVPLALATRIGWKALPIAVIPVAGAVVTAPALVIPFAVATAAWWVGTKERLRDRKRVAVAAGVLAVGAGLALLLGVLGLLAPAETSALTGSQRAWLLTAGAVLGLGGLVRLRSRTGAAGLLATAATSAVLGSDVLLAVVLAGSVLVLTALVDGLAERRPARRAAMGLAAAAGLAVVVAGVGAVPPTAPPVDHAAAADWFLAAAAPGATLSAPPLLLSDLRRDLRGRAPQLVRPEGEYTQYAVGTGVGAGVEVARFAGLTLRLLDTGPAQPAPDRTAAGAQLADNPRIRATQQVRDELRAGRVDFRAMAVLAEISAQHELVVGAVLNPAAEQGSGQPLRTVVVDLVDGRPAGDPAVLEALRTWVTAQRSPYAPSTVRPLAEGGAALDWRIPNPGDPAPR</sequence>
<feature type="transmembrane region" description="Helical" evidence="4">
    <location>
        <begin position="290"/>
        <end position="313"/>
    </location>
</feature>
<accession>A0A1Q9LHQ0</accession>
<feature type="transmembrane region" description="Helical" evidence="4">
    <location>
        <begin position="401"/>
        <end position="420"/>
    </location>
</feature>
<dbReference type="InterPro" id="IPR029044">
    <property type="entry name" value="Nucleotide-diphossugar_trans"/>
</dbReference>
<dbReference type="Pfam" id="PF13641">
    <property type="entry name" value="Glyco_tranf_2_3"/>
    <property type="match status" value="1"/>
</dbReference>
<dbReference type="SUPFAM" id="SSF53448">
    <property type="entry name" value="Nucleotide-diphospho-sugar transferases"/>
    <property type="match status" value="1"/>
</dbReference>
<feature type="transmembrane region" description="Helical" evidence="4">
    <location>
        <begin position="539"/>
        <end position="559"/>
    </location>
</feature>
<dbReference type="AlphaFoldDB" id="A0A1Q9LHQ0"/>
<dbReference type="EMBL" id="MKQR01000021">
    <property type="protein sequence ID" value="OLR91553.1"/>
    <property type="molecule type" value="Genomic_DNA"/>
</dbReference>
<comment type="similarity">
    <text evidence="1">Belongs to the glycosyltransferase 2 family.</text>
</comment>
<dbReference type="PANTHER" id="PTHR43630">
    <property type="entry name" value="POLY-BETA-1,6-N-ACETYL-D-GLUCOSAMINE SYNTHASE"/>
    <property type="match status" value="1"/>
</dbReference>
<keyword evidence="4" id="KW-1133">Transmembrane helix</keyword>
<evidence type="ECO:0000313" key="5">
    <source>
        <dbReference type="EMBL" id="OLR91553.1"/>
    </source>
</evidence>
<feature type="transmembrane region" description="Helical" evidence="4">
    <location>
        <begin position="319"/>
        <end position="340"/>
    </location>
</feature>
<feature type="transmembrane region" description="Helical" evidence="4">
    <location>
        <begin position="565"/>
        <end position="592"/>
    </location>
</feature>
<evidence type="ECO:0000256" key="3">
    <source>
        <dbReference type="ARBA" id="ARBA00022679"/>
    </source>
</evidence>